<accession>A0A832H3M3</accession>
<name>A0A832H3M3_9CYAN</name>
<proteinExistence type="predicted"/>
<protein>
    <submittedName>
        <fullName evidence="1">Uncharacterized protein</fullName>
    </submittedName>
</protein>
<dbReference type="EMBL" id="DSRD01000661">
    <property type="protein sequence ID" value="HGW94706.1"/>
    <property type="molecule type" value="Genomic_DNA"/>
</dbReference>
<sequence>MQDGVAVEAEQVGYERHFEAPVIELNPAVLLFQKLTIKKWEEFLDKRPLKKIYSTQIESKSDENEFNTQHY</sequence>
<evidence type="ECO:0000313" key="1">
    <source>
        <dbReference type="EMBL" id="HGW94706.1"/>
    </source>
</evidence>
<comment type="caution">
    <text evidence="1">The sequence shown here is derived from an EMBL/GenBank/DDBJ whole genome shotgun (WGS) entry which is preliminary data.</text>
</comment>
<dbReference type="AlphaFoldDB" id="A0A832H3M3"/>
<reference evidence="1" key="1">
    <citation type="journal article" date="2020" name="mSystems">
        <title>Genome- and Community-Level Interaction Insights into Carbon Utilization and Element Cycling Functions of Hydrothermarchaeota in Hydrothermal Sediment.</title>
        <authorList>
            <person name="Zhou Z."/>
            <person name="Liu Y."/>
            <person name="Xu W."/>
            <person name="Pan J."/>
            <person name="Luo Z.H."/>
            <person name="Li M."/>
        </authorList>
    </citation>
    <scope>NUCLEOTIDE SEQUENCE [LARGE SCALE GENOMIC DNA]</scope>
    <source>
        <strain evidence="1">SpSt-402</strain>
    </source>
</reference>
<organism evidence="1">
    <name type="scientific">Oscillatoriales cyanobacterium SpSt-402</name>
    <dbReference type="NCBI Taxonomy" id="2282168"/>
    <lineage>
        <taxon>Bacteria</taxon>
        <taxon>Bacillati</taxon>
        <taxon>Cyanobacteriota</taxon>
        <taxon>Cyanophyceae</taxon>
        <taxon>Oscillatoriophycideae</taxon>
        <taxon>Oscillatoriales</taxon>
    </lineage>
</organism>
<gene>
    <name evidence="1" type="ORF">ENR47_10555</name>
</gene>